<evidence type="ECO:0000259" key="2">
    <source>
        <dbReference type="PROSITE" id="PS50263"/>
    </source>
</evidence>
<accession>A0A9W6M194</accession>
<dbReference type="PROSITE" id="PS50263">
    <property type="entry name" value="CN_HYDROLASE"/>
    <property type="match status" value="1"/>
</dbReference>
<reference evidence="3" key="1">
    <citation type="journal article" date="2014" name="Int. J. Syst. Evol. Microbiol.">
        <title>Complete genome sequence of Corynebacterium casei LMG S-19264T (=DSM 44701T), isolated from a smear-ripened cheese.</title>
        <authorList>
            <consortium name="US DOE Joint Genome Institute (JGI-PGF)"/>
            <person name="Walter F."/>
            <person name="Albersmeier A."/>
            <person name="Kalinowski J."/>
            <person name="Ruckert C."/>
        </authorList>
    </citation>
    <scope>NUCLEOTIDE SEQUENCE</scope>
    <source>
        <strain evidence="3">VKM Ac-1401</strain>
    </source>
</reference>
<keyword evidence="3" id="KW-0378">Hydrolase</keyword>
<evidence type="ECO:0000256" key="1">
    <source>
        <dbReference type="ARBA" id="ARBA00010613"/>
    </source>
</evidence>
<keyword evidence="4" id="KW-1185">Reference proteome</keyword>
<protein>
    <submittedName>
        <fullName evidence="3">Hydrolase</fullName>
    </submittedName>
</protein>
<dbReference type="PANTHER" id="PTHR23088:SF27">
    <property type="entry name" value="DEAMINATED GLUTATHIONE AMIDASE"/>
    <property type="match status" value="1"/>
</dbReference>
<dbReference type="SUPFAM" id="SSF56317">
    <property type="entry name" value="Carbon-nitrogen hydrolase"/>
    <property type="match status" value="1"/>
</dbReference>
<dbReference type="PROSITE" id="PS01227">
    <property type="entry name" value="UPF0012"/>
    <property type="match status" value="1"/>
</dbReference>
<dbReference type="Gene3D" id="3.60.110.10">
    <property type="entry name" value="Carbon-nitrogen hydrolase"/>
    <property type="match status" value="1"/>
</dbReference>
<dbReference type="AlphaFoldDB" id="A0A9W6M194"/>
<dbReference type="CDD" id="cd07581">
    <property type="entry name" value="nitrilase_3"/>
    <property type="match status" value="1"/>
</dbReference>
<dbReference type="InterPro" id="IPR036526">
    <property type="entry name" value="C-N_Hydrolase_sf"/>
</dbReference>
<evidence type="ECO:0000313" key="3">
    <source>
        <dbReference type="EMBL" id="GLJ77567.1"/>
    </source>
</evidence>
<comment type="similarity">
    <text evidence="1">Belongs to the carbon-nitrogen hydrolase superfamily. NIT1/NIT2 family.</text>
</comment>
<dbReference type="PANTHER" id="PTHR23088">
    <property type="entry name" value="NITRILASE-RELATED"/>
    <property type="match status" value="1"/>
</dbReference>
<name>A0A9W6M194_9MICO</name>
<feature type="domain" description="CN hydrolase" evidence="2">
    <location>
        <begin position="8"/>
        <end position="248"/>
    </location>
</feature>
<reference evidence="3" key="2">
    <citation type="submission" date="2023-01" db="EMBL/GenBank/DDBJ databases">
        <authorList>
            <person name="Sun Q."/>
            <person name="Evtushenko L."/>
        </authorList>
    </citation>
    <scope>NUCLEOTIDE SEQUENCE</scope>
    <source>
        <strain evidence="3">VKM Ac-1401</strain>
    </source>
</reference>
<evidence type="ECO:0000313" key="4">
    <source>
        <dbReference type="Proteomes" id="UP001142372"/>
    </source>
</evidence>
<sequence>MSEAAPGILVAVAQFAPTDDRVHNRDLIAAFTAIAAARGARLVVFPEYSSFFVDPLGEAFVRNAEPLDGEFVGSLVSAAGEHGIHIVAGLVETTDDPKRFSNTLVAVSPVGDVVATYRKQHLYDAFGASESEWVVAGALDAPQTFEVDGIRVGMQTCYDIRFPEVTRRVVDAGAELVLVPAEWVRGPLKEEHWRTLLTARAIENTVYIAAADHTPPIGVGGSLIVDPMGVALAGLGETTGVAVAEVSAARLRDVREANPSLALRRYEVRPRTAS</sequence>
<dbReference type="Pfam" id="PF00795">
    <property type="entry name" value="CN_hydrolase"/>
    <property type="match status" value="1"/>
</dbReference>
<dbReference type="EMBL" id="BSEN01000015">
    <property type="protein sequence ID" value="GLJ77567.1"/>
    <property type="molecule type" value="Genomic_DNA"/>
</dbReference>
<gene>
    <name evidence="3" type="ORF">GCM10017584_31410</name>
</gene>
<dbReference type="Proteomes" id="UP001142372">
    <property type="component" value="Unassembled WGS sequence"/>
</dbReference>
<dbReference type="InterPro" id="IPR003010">
    <property type="entry name" value="C-N_Hydrolase"/>
</dbReference>
<organism evidence="3 4">
    <name type="scientific">Leifsonia poae</name>
    <dbReference type="NCBI Taxonomy" id="110933"/>
    <lineage>
        <taxon>Bacteria</taxon>
        <taxon>Bacillati</taxon>
        <taxon>Actinomycetota</taxon>
        <taxon>Actinomycetes</taxon>
        <taxon>Micrococcales</taxon>
        <taxon>Microbacteriaceae</taxon>
        <taxon>Leifsonia</taxon>
    </lineage>
</organism>
<dbReference type="RefSeq" id="WP_271178200.1">
    <property type="nucleotide sequence ID" value="NZ_BAAAJO010000003.1"/>
</dbReference>
<dbReference type="GO" id="GO:0016787">
    <property type="term" value="F:hydrolase activity"/>
    <property type="evidence" value="ECO:0007669"/>
    <property type="project" value="UniProtKB-KW"/>
</dbReference>
<dbReference type="InterPro" id="IPR001110">
    <property type="entry name" value="UPF0012_CS"/>
</dbReference>
<proteinExistence type="inferred from homology"/>
<comment type="caution">
    <text evidence="3">The sequence shown here is derived from an EMBL/GenBank/DDBJ whole genome shotgun (WGS) entry which is preliminary data.</text>
</comment>